<dbReference type="EMBL" id="AQGU01000028">
    <property type="protein sequence ID" value="MBE0360963.1"/>
    <property type="molecule type" value="Genomic_DNA"/>
</dbReference>
<organism evidence="1 2">
    <name type="scientific">Pseudoalteromonas aliena SW19</name>
    <dbReference type="NCBI Taxonomy" id="1314866"/>
    <lineage>
        <taxon>Bacteria</taxon>
        <taxon>Pseudomonadati</taxon>
        <taxon>Pseudomonadota</taxon>
        <taxon>Gammaproteobacteria</taxon>
        <taxon>Alteromonadales</taxon>
        <taxon>Pseudoalteromonadaceae</taxon>
        <taxon>Pseudoalteromonas</taxon>
    </lineage>
</organism>
<sequence length="42" mass="4554">MAQARSKGKKNENSRVLDMLETLNISGAIVSADAMNTQKNCD</sequence>
<comment type="caution">
    <text evidence="1">The sequence shown here is derived from an EMBL/GenBank/DDBJ whole genome shotgun (WGS) entry which is preliminary data.</text>
</comment>
<keyword evidence="2" id="KW-1185">Reference proteome</keyword>
<evidence type="ECO:0008006" key="3">
    <source>
        <dbReference type="Google" id="ProtNLM"/>
    </source>
</evidence>
<dbReference type="Proteomes" id="UP000648482">
    <property type="component" value="Unassembled WGS sequence"/>
</dbReference>
<gene>
    <name evidence="1" type="ORF">PALI_a3044</name>
</gene>
<name>A0ABR9E2Z6_9GAMM</name>
<protein>
    <recommendedName>
        <fullName evidence="3">Transposase</fullName>
    </recommendedName>
</protein>
<evidence type="ECO:0000313" key="1">
    <source>
        <dbReference type="EMBL" id="MBE0360963.1"/>
    </source>
</evidence>
<reference evidence="1 2" key="1">
    <citation type="submission" date="2015-06" db="EMBL/GenBank/DDBJ databases">
        <title>Genome sequence of Pseudoalteromonas aliena.</title>
        <authorList>
            <person name="Xie B.-B."/>
            <person name="Rong J.-C."/>
            <person name="Qin Q.-L."/>
            <person name="Zhang Y.-Z."/>
        </authorList>
    </citation>
    <scope>NUCLEOTIDE SEQUENCE [LARGE SCALE GENOMIC DNA]</scope>
    <source>
        <strain evidence="1 2">SW19</strain>
    </source>
</reference>
<evidence type="ECO:0000313" key="2">
    <source>
        <dbReference type="Proteomes" id="UP000648482"/>
    </source>
</evidence>
<accession>A0ABR9E2Z6</accession>
<proteinExistence type="predicted"/>